<proteinExistence type="predicted"/>
<reference evidence="3" key="1">
    <citation type="submission" date="2020-11" db="EMBL/GenBank/DDBJ databases">
        <authorList>
            <person name="Whitehead M."/>
        </authorList>
    </citation>
    <scope>NUCLEOTIDE SEQUENCE</scope>
    <source>
        <strain evidence="3">EGII</strain>
    </source>
</reference>
<keyword evidence="1" id="KW-0472">Membrane</keyword>
<evidence type="ECO:0000256" key="1">
    <source>
        <dbReference type="SAM" id="Phobius"/>
    </source>
</evidence>
<gene>
    <name evidence="3" type="ORF">CCAP1982_LOCUS468</name>
</gene>
<feature type="signal peptide" evidence="2">
    <location>
        <begin position="1"/>
        <end position="30"/>
    </location>
</feature>
<evidence type="ECO:0000313" key="3">
    <source>
        <dbReference type="EMBL" id="CAD6991549.1"/>
    </source>
</evidence>
<feature type="transmembrane region" description="Helical" evidence="1">
    <location>
        <begin position="59"/>
        <end position="79"/>
    </location>
</feature>
<keyword evidence="4" id="KW-1185">Reference proteome</keyword>
<evidence type="ECO:0000313" key="4">
    <source>
        <dbReference type="Proteomes" id="UP000606786"/>
    </source>
</evidence>
<comment type="caution">
    <text evidence="3">The sequence shown here is derived from an EMBL/GenBank/DDBJ whole genome shotgun (WGS) entry which is preliminary data.</text>
</comment>
<name>A0A811TXS9_CERCA</name>
<dbReference type="Proteomes" id="UP000606786">
    <property type="component" value="Unassembled WGS sequence"/>
</dbReference>
<protein>
    <submittedName>
        <fullName evidence="3">(Mediterranean fruit fly) hypothetical protein</fullName>
    </submittedName>
</protein>
<dbReference type="EMBL" id="CAJHJT010000001">
    <property type="protein sequence ID" value="CAD6991549.1"/>
    <property type="molecule type" value="Genomic_DNA"/>
</dbReference>
<accession>A0A811TXS9</accession>
<sequence>MEIIRRQKNSHKHICCIIVELFALCSCNSADTLLQQREDKFHTNVLHLHFLSAGHARRLLVHIINSIVTFVVAVVVTAGKCKDLPTVLLLPLEMLRHQVGEVLVKNWCCSHTA</sequence>
<evidence type="ECO:0000256" key="2">
    <source>
        <dbReference type="SAM" id="SignalP"/>
    </source>
</evidence>
<organism evidence="3 4">
    <name type="scientific">Ceratitis capitata</name>
    <name type="common">Mediterranean fruit fly</name>
    <name type="synonym">Tephritis capitata</name>
    <dbReference type="NCBI Taxonomy" id="7213"/>
    <lineage>
        <taxon>Eukaryota</taxon>
        <taxon>Metazoa</taxon>
        <taxon>Ecdysozoa</taxon>
        <taxon>Arthropoda</taxon>
        <taxon>Hexapoda</taxon>
        <taxon>Insecta</taxon>
        <taxon>Pterygota</taxon>
        <taxon>Neoptera</taxon>
        <taxon>Endopterygota</taxon>
        <taxon>Diptera</taxon>
        <taxon>Brachycera</taxon>
        <taxon>Muscomorpha</taxon>
        <taxon>Tephritoidea</taxon>
        <taxon>Tephritidae</taxon>
        <taxon>Ceratitis</taxon>
        <taxon>Ceratitis</taxon>
    </lineage>
</organism>
<feature type="chain" id="PRO_5032292572" evidence="2">
    <location>
        <begin position="31"/>
        <end position="113"/>
    </location>
</feature>
<keyword evidence="2" id="KW-0732">Signal</keyword>
<keyword evidence="1" id="KW-1133">Transmembrane helix</keyword>
<dbReference type="AlphaFoldDB" id="A0A811TXS9"/>
<keyword evidence="1" id="KW-0812">Transmembrane</keyword>